<dbReference type="AlphaFoldDB" id="A0A226DMT7"/>
<dbReference type="EMBL" id="LNIX01000014">
    <property type="protein sequence ID" value="OXA46852.1"/>
    <property type="molecule type" value="Genomic_DNA"/>
</dbReference>
<gene>
    <name evidence="1" type="ORF">Fcan01_18114</name>
</gene>
<name>A0A226DMT7_FOLCA</name>
<evidence type="ECO:0000313" key="1">
    <source>
        <dbReference type="EMBL" id="OXA46852.1"/>
    </source>
</evidence>
<keyword evidence="2" id="KW-1185">Reference proteome</keyword>
<dbReference type="Proteomes" id="UP000198287">
    <property type="component" value="Unassembled WGS sequence"/>
</dbReference>
<comment type="caution">
    <text evidence="1">The sequence shown here is derived from an EMBL/GenBank/DDBJ whole genome shotgun (WGS) entry which is preliminary data.</text>
</comment>
<sequence>MGVFGEAWEVVTAKTHQDEESIRIITLFLTKYPTVFWYGDFTRVKGKYDLDLIGKLHRKSDPCNIFYYVNVPWNETFSSLQTSRDALNQRNSVFVLLFTNLELWKTTETKLTNILLKGDEEPENLRITTTLLINQGIDPNLDRDYVTSWQTYSVIMKKHVYPLKNIEIALPLDFSSFLKAQEFFKTINAHHERDPIRNKAFYDDLFGIMNTVKRPCFKMGEVEKRNLEKGINFTSPYKSDDNGNSYFVLGNFTYHSTSHYEVMRRLKSFDIFEILQELLHIKGNGEAGINRYWELVENWQRLYKEFLIGNKPGISFGEKEYSPISLYSHVRESMSGSKVDATPVIMESVPISEIGSCAMSCSDSEDAGLGQSGGPILIPAVIRSLCKFLGVRDMKQCRLVSQSWNLGATPVLKERTRMKINLCAENEDKELDGIIGKLKFSPLHVSLEVEKSPDEKESKSPGPPPPDLKLFSTVENVKSVLVDYDGRQEWQKDLCYKIILTSAPTLEDLSLDCSNDFDVPSFPRDTLFPKVRELAIFYWWELKDKDVKKKLRRAQRWKSSEQVAAIW</sequence>
<accession>A0A226DMT7</accession>
<evidence type="ECO:0000313" key="2">
    <source>
        <dbReference type="Proteomes" id="UP000198287"/>
    </source>
</evidence>
<proteinExistence type="predicted"/>
<reference evidence="1 2" key="1">
    <citation type="submission" date="2015-12" db="EMBL/GenBank/DDBJ databases">
        <title>The genome of Folsomia candida.</title>
        <authorList>
            <person name="Faddeeva A."/>
            <person name="Derks M.F."/>
            <person name="Anvar Y."/>
            <person name="Smit S."/>
            <person name="Van Straalen N."/>
            <person name="Roelofs D."/>
        </authorList>
    </citation>
    <scope>NUCLEOTIDE SEQUENCE [LARGE SCALE GENOMIC DNA]</scope>
    <source>
        <strain evidence="1 2">VU population</strain>
        <tissue evidence="1">Whole body</tissue>
    </source>
</reference>
<protein>
    <submittedName>
        <fullName evidence="1">Uncharacterized protein</fullName>
    </submittedName>
</protein>
<organism evidence="1 2">
    <name type="scientific">Folsomia candida</name>
    <name type="common">Springtail</name>
    <dbReference type="NCBI Taxonomy" id="158441"/>
    <lineage>
        <taxon>Eukaryota</taxon>
        <taxon>Metazoa</taxon>
        <taxon>Ecdysozoa</taxon>
        <taxon>Arthropoda</taxon>
        <taxon>Hexapoda</taxon>
        <taxon>Collembola</taxon>
        <taxon>Entomobryomorpha</taxon>
        <taxon>Isotomoidea</taxon>
        <taxon>Isotomidae</taxon>
        <taxon>Proisotominae</taxon>
        <taxon>Folsomia</taxon>
    </lineage>
</organism>